<evidence type="ECO:0000313" key="3">
    <source>
        <dbReference type="EMBL" id="AZZ53222.1"/>
    </source>
</evidence>
<dbReference type="EMBL" id="CP028137">
    <property type="protein sequence ID" value="AZZ53222.1"/>
    <property type="molecule type" value="Genomic_DNA"/>
</dbReference>
<sequence>MTRSPRTTALRVPAVAAGSLVALLALSACSAPAGGSASGADPVSGGTFSLAINDDPGSLNPFTGVSLVQRAMVTFGYDSLAYTTPEGEVVPFLAESWESTPTSISYTLKDGITCADGTPFTAETAAANFAYQANADNGTFWFGSNVTADMTATADGNVVTVTSTANNPFLLQGTGSIEMVCQAGLDDPSTLTDTTNGTALYALTASSPGSDYTYTKRDGYTWGPDDVTSDTEGLPDEIEARVITDEATAANLLISGELNAASVIGADRQRLDAAGLDTEGVLNPIGEMLFNERADRPTADVRVRQALTLSLDRDAVGELVTDGNAVDSVSLVNQIPLTCVAGGPEWTLPDTDVEAAGELLDEAGYPLGSDGLRAKDGEPLTIRFLYDAGTPSHGAAAEEVQQEWNELGITTDLVAEDSAGWSTDLYQSYDWDTGFIQLAPSSPVVLSLFFLGETSENGGYNFMGVSNPEYNALATQALSAGSADEACGVWKQAEAELIERVDVFPLAETESPMYVKGATLERPGTVAPTTIRMQG</sequence>
<dbReference type="PIRSF" id="PIRSF002741">
    <property type="entry name" value="MppA"/>
    <property type="match status" value="1"/>
</dbReference>
<feature type="domain" description="Solute-binding protein family 5" evidence="2">
    <location>
        <begin position="88"/>
        <end position="443"/>
    </location>
</feature>
<feature type="signal peptide" evidence="1">
    <location>
        <begin position="1"/>
        <end position="33"/>
    </location>
</feature>
<dbReference type="Pfam" id="PF00496">
    <property type="entry name" value="SBP_bac_5"/>
    <property type="match status" value="1"/>
</dbReference>
<dbReference type="KEGG" id="rfs:C1I64_15060"/>
<organism evidence="3 4">
    <name type="scientific">Rathayibacter festucae DSM 15932</name>
    <dbReference type="NCBI Taxonomy" id="1328866"/>
    <lineage>
        <taxon>Bacteria</taxon>
        <taxon>Bacillati</taxon>
        <taxon>Actinomycetota</taxon>
        <taxon>Actinomycetes</taxon>
        <taxon>Micrococcales</taxon>
        <taxon>Microbacteriaceae</taxon>
        <taxon>Rathayibacter</taxon>
    </lineage>
</organism>
<reference evidence="3 4" key="1">
    <citation type="submission" date="2018-03" db="EMBL/GenBank/DDBJ databases">
        <title>Bacteriophage NCPPB3778 and a type I-E CRISPR drive the evolution of the US Biological Select Agent, Rathayibacter toxicus.</title>
        <authorList>
            <person name="Davis E.W.II."/>
            <person name="Tabima J.F."/>
            <person name="Weisberg A.J."/>
            <person name="Dantas Lopes L."/>
            <person name="Wiseman M.S."/>
            <person name="Wiseman M.S."/>
            <person name="Pupko T."/>
            <person name="Belcher M.S."/>
            <person name="Sechler A.J."/>
            <person name="Tancos M.A."/>
            <person name="Schroeder B.K."/>
            <person name="Murray T.D."/>
            <person name="Luster D.G."/>
            <person name="Schneider W.L."/>
            <person name="Rogers E."/>
            <person name="Andreote F.D."/>
            <person name="Grunwald N.J."/>
            <person name="Putnam M.L."/>
            <person name="Chang J.H."/>
        </authorList>
    </citation>
    <scope>NUCLEOTIDE SEQUENCE [LARGE SCALE GENOMIC DNA]</scope>
    <source>
        <strain evidence="3 4">DSM 15932</strain>
    </source>
</reference>
<dbReference type="PROSITE" id="PS51257">
    <property type="entry name" value="PROKAR_LIPOPROTEIN"/>
    <property type="match status" value="1"/>
</dbReference>
<dbReference type="InterPro" id="IPR039424">
    <property type="entry name" value="SBP_5"/>
</dbReference>
<protein>
    <submittedName>
        <fullName evidence="3">ABC transporter substrate-binding protein</fullName>
    </submittedName>
</protein>
<dbReference type="InterPro" id="IPR000914">
    <property type="entry name" value="SBP_5_dom"/>
</dbReference>
<dbReference type="PANTHER" id="PTHR30290">
    <property type="entry name" value="PERIPLASMIC BINDING COMPONENT OF ABC TRANSPORTER"/>
    <property type="match status" value="1"/>
</dbReference>
<evidence type="ECO:0000256" key="1">
    <source>
        <dbReference type="SAM" id="SignalP"/>
    </source>
</evidence>
<dbReference type="InterPro" id="IPR030678">
    <property type="entry name" value="Peptide/Ni-bd"/>
</dbReference>
<evidence type="ECO:0000313" key="4">
    <source>
        <dbReference type="Proteomes" id="UP000285317"/>
    </source>
</evidence>
<keyword evidence="1" id="KW-0732">Signal</keyword>
<dbReference type="RefSeq" id="WP_127887761.1">
    <property type="nucleotide sequence ID" value="NZ_CP028137.1"/>
</dbReference>
<evidence type="ECO:0000259" key="2">
    <source>
        <dbReference type="Pfam" id="PF00496"/>
    </source>
</evidence>
<proteinExistence type="predicted"/>
<dbReference type="AlphaFoldDB" id="A0A3T0T3T7"/>
<dbReference type="Proteomes" id="UP000285317">
    <property type="component" value="Chromosome"/>
</dbReference>
<dbReference type="Gene3D" id="3.40.190.10">
    <property type="entry name" value="Periplasmic binding protein-like II"/>
    <property type="match status" value="1"/>
</dbReference>
<dbReference type="PANTHER" id="PTHR30290:SF65">
    <property type="entry name" value="MONOACYL PHOSPHATIDYLINOSITOL TETRAMANNOSIDE-BINDING PROTEIN LPQW-RELATED"/>
    <property type="match status" value="1"/>
</dbReference>
<dbReference type="Gene3D" id="3.10.105.10">
    <property type="entry name" value="Dipeptide-binding Protein, Domain 3"/>
    <property type="match status" value="1"/>
</dbReference>
<dbReference type="CDD" id="cd00995">
    <property type="entry name" value="PBP2_NikA_DppA_OppA_like"/>
    <property type="match status" value="1"/>
</dbReference>
<gene>
    <name evidence="3" type="ORF">C1I64_15060</name>
</gene>
<feature type="chain" id="PRO_5019325601" evidence="1">
    <location>
        <begin position="34"/>
        <end position="535"/>
    </location>
</feature>
<name>A0A3T0T3T7_9MICO</name>
<dbReference type="GO" id="GO:0043190">
    <property type="term" value="C:ATP-binding cassette (ABC) transporter complex"/>
    <property type="evidence" value="ECO:0007669"/>
    <property type="project" value="InterPro"/>
</dbReference>
<dbReference type="GO" id="GO:0015833">
    <property type="term" value="P:peptide transport"/>
    <property type="evidence" value="ECO:0007669"/>
    <property type="project" value="TreeGrafter"/>
</dbReference>
<dbReference type="SUPFAM" id="SSF53850">
    <property type="entry name" value="Periplasmic binding protein-like II"/>
    <property type="match status" value="1"/>
</dbReference>
<accession>A0A3T0T3T7</accession>
<dbReference type="GO" id="GO:0042597">
    <property type="term" value="C:periplasmic space"/>
    <property type="evidence" value="ECO:0007669"/>
    <property type="project" value="UniProtKB-ARBA"/>
</dbReference>
<dbReference type="GO" id="GO:1904680">
    <property type="term" value="F:peptide transmembrane transporter activity"/>
    <property type="evidence" value="ECO:0007669"/>
    <property type="project" value="TreeGrafter"/>
</dbReference>